<dbReference type="CDD" id="cd24013">
    <property type="entry name" value="ASKHA_ATPase_BT3980-like"/>
    <property type="match status" value="1"/>
</dbReference>
<evidence type="ECO:0000313" key="2">
    <source>
        <dbReference type="Proteomes" id="UP000283522"/>
    </source>
</evidence>
<dbReference type="EMBL" id="QXML01000010">
    <property type="protein sequence ID" value="RIW13152.1"/>
    <property type="molecule type" value="Genomic_DNA"/>
</dbReference>
<dbReference type="Gene3D" id="3.30.420.260">
    <property type="match status" value="1"/>
</dbReference>
<evidence type="ECO:0000313" key="1">
    <source>
        <dbReference type="EMBL" id="RIW13152.1"/>
    </source>
</evidence>
<dbReference type="AlphaFoldDB" id="A0A418PN35"/>
<sequence>MLENNLKVYKSDKFDVEDTASLSLFLYPHSFFVFAKDQNQANIGIHHYQDFSWEKLEWLLGTDPLLRNDVPVKVYFHQKGFSLVPGALFQPGKEKEYLHFAQELAEDVVCFASGLDSNNLQVVSYIGQKLKKTLDARYSEVSLHHGSCSFLSYLFKERFNLIGQEILINYFKSHIYIAAFTDQDLSIFNIFEIAGKEDLLKYALITMDQLKYERNHVRISVFGATEKSGITEDWGKDYFQNFRLVNPHANQNYTHGFKHLKSENVLEAFWQYE</sequence>
<dbReference type="Gene3D" id="3.30.420.250">
    <property type="match status" value="1"/>
</dbReference>
<keyword evidence="2" id="KW-1185">Reference proteome</keyword>
<dbReference type="InterPro" id="IPR024213">
    <property type="entry name" value="DUF3822"/>
</dbReference>
<proteinExistence type="predicted"/>
<organism evidence="1 2">
    <name type="scientific">Algoriphagus lacus</name>
    <dbReference type="NCBI Taxonomy" id="2056311"/>
    <lineage>
        <taxon>Bacteria</taxon>
        <taxon>Pseudomonadati</taxon>
        <taxon>Bacteroidota</taxon>
        <taxon>Cytophagia</taxon>
        <taxon>Cytophagales</taxon>
        <taxon>Cyclobacteriaceae</taxon>
        <taxon>Algoriphagus</taxon>
    </lineage>
</organism>
<dbReference type="Pfam" id="PF12864">
    <property type="entry name" value="DUF3822"/>
    <property type="match status" value="1"/>
</dbReference>
<accession>A0A418PN35</accession>
<name>A0A418PN35_9BACT</name>
<protein>
    <submittedName>
        <fullName evidence="1">DUF3822 family protein</fullName>
    </submittedName>
</protein>
<dbReference type="Proteomes" id="UP000283522">
    <property type="component" value="Unassembled WGS sequence"/>
</dbReference>
<gene>
    <name evidence="1" type="ORF">D0X99_17235</name>
</gene>
<comment type="caution">
    <text evidence="1">The sequence shown here is derived from an EMBL/GenBank/DDBJ whole genome shotgun (WGS) entry which is preliminary data.</text>
</comment>
<reference evidence="1 2" key="1">
    <citation type="submission" date="2018-09" db="EMBL/GenBank/DDBJ databases">
        <authorList>
            <person name="Wang X."/>
            <person name="Du Z."/>
        </authorList>
    </citation>
    <scope>NUCLEOTIDE SEQUENCE [LARGE SCALE GENOMIC DNA]</scope>
    <source>
        <strain evidence="1 2">N3</strain>
    </source>
</reference>